<dbReference type="SMART" id="SM00283">
    <property type="entry name" value="MA"/>
    <property type="match status" value="1"/>
</dbReference>
<keyword evidence="1" id="KW-0807">Transducer</keyword>
<dbReference type="PROSITE" id="PS50113">
    <property type="entry name" value="PAC"/>
    <property type="match status" value="2"/>
</dbReference>
<dbReference type="InterPro" id="IPR035965">
    <property type="entry name" value="PAS-like_dom_sf"/>
</dbReference>
<proteinExistence type="predicted"/>
<protein>
    <submittedName>
        <fullName evidence="5">Biofilm dispersion protein BdlA</fullName>
    </submittedName>
</protein>
<dbReference type="PANTHER" id="PTHR24422:SF10">
    <property type="entry name" value="CHEMOTAXIS PROTEIN METHYLTRANSFERASE 2"/>
    <property type="match status" value="1"/>
</dbReference>
<name>A0A679J137_9HYPH</name>
<dbReference type="SMART" id="SM00086">
    <property type="entry name" value="PAC"/>
    <property type="match status" value="3"/>
</dbReference>
<dbReference type="InterPro" id="IPR000014">
    <property type="entry name" value="PAS"/>
</dbReference>
<feature type="domain" description="PAC" evidence="4">
    <location>
        <begin position="81"/>
        <end position="133"/>
    </location>
</feature>
<dbReference type="Gene3D" id="3.30.450.20">
    <property type="entry name" value="PAS domain"/>
    <property type="match status" value="2"/>
</dbReference>
<dbReference type="SUPFAM" id="SSF58104">
    <property type="entry name" value="Methyl-accepting chemotaxis protein (MCP) signaling domain"/>
    <property type="match status" value="1"/>
</dbReference>
<dbReference type="GO" id="GO:0016020">
    <property type="term" value="C:membrane"/>
    <property type="evidence" value="ECO:0007669"/>
    <property type="project" value="InterPro"/>
</dbReference>
<evidence type="ECO:0000256" key="1">
    <source>
        <dbReference type="PROSITE-ProRule" id="PRU00284"/>
    </source>
</evidence>
<dbReference type="PROSITE" id="PS50112">
    <property type="entry name" value="PAS"/>
    <property type="match status" value="1"/>
</dbReference>
<gene>
    <name evidence="5" type="primary">bdlA_2</name>
    <name evidence="5" type="ORF">MBUL_02065</name>
</gene>
<evidence type="ECO:0000313" key="5">
    <source>
        <dbReference type="EMBL" id="CAA2103186.1"/>
    </source>
</evidence>
<dbReference type="InterPro" id="IPR050903">
    <property type="entry name" value="Bact_Chemotaxis_MeTrfase"/>
</dbReference>
<organism evidence="5">
    <name type="scientific">Methylobacterium bullatum</name>
    <dbReference type="NCBI Taxonomy" id="570505"/>
    <lineage>
        <taxon>Bacteria</taxon>
        <taxon>Pseudomonadati</taxon>
        <taxon>Pseudomonadota</taxon>
        <taxon>Alphaproteobacteria</taxon>
        <taxon>Hyphomicrobiales</taxon>
        <taxon>Methylobacteriaceae</taxon>
        <taxon>Methylobacterium</taxon>
    </lineage>
</organism>
<evidence type="ECO:0000259" key="2">
    <source>
        <dbReference type="PROSITE" id="PS50111"/>
    </source>
</evidence>
<dbReference type="PROSITE" id="PS50111">
    <property type="entry name" value="CHEMOTAXIS_TRANSDUC_2"/>
    <property type="match status" value="1"/>
</dbReference>
<accession>A0A679J137</accession>
<dbReference type="Pfam" id="PF00015">
    <property type="entry name" value="MCPsignal"/>
    <property type="match status" value="1"/>
</dbReference>
<sequence length="492" mass="52521">MNFFTNTDLRSKIEALDRSQAVIEFDTDGKVLTANANFLAAIGYELSEIKGKHHSLFVDPAFRESQDYRAFWSALAAGTFQSGEFKRIGKGGRELWLQATYNPILGRDGKISKIVKFSSDITERVMQSINNEGQIRALHRSQAVIEFALDGTILTANRNFLDVMGYDLSEIQGKHHSLFVDPALRAGAEYKRFWDELGRGEYQADEYRRLAKGGREVFIQGTYNPILDREGRPLKVVKFAIDVTRQVLERKRRADLQISIATDLNAIAGAASGASQQAGQAAQASTQVSADIQTVASGAEELAASVSEISMQVTHASEISGQAVRQAQETSTIIAGLSGAATRIGEVVALIQGIAAQTNLLALNATIEAARAGEAGRGFAVVATEVKALAAQTSKATEQISAQIASTQQATGDAVGAISGIQNTIMTLNDVANAISAAVEEQSAVTREMSASMQTASNGVTLITGSLSEIARSTEEVDEATQKVRTASQAAA</sequence>
<dbReference type="GO" id="GO:0004888">
    <property type="term" value="F:transmembrane signaling receptor activity"/>
    <property type="evidence" value="ECO:0007669"/>
    <property type="project" value="InterPro"/>
</dbReference>
<dbReference type="SUPFAM" id="SSF55785">
    <property type="entry name" value="PYP-like sensor domain (PAS domain)"/>
    <property type="match status" value="2"/>
</dbReference>
<dbReference type="NCBIfam" id="TIGR00229">
    <property type="entry name" value="sensory_box"/>
    <property type="match status" value="2"/>
</dbReference>
<evidence type="ECO:0000259" key="3">
    <source>
        <dbReference type="PROSITE" id="PS50112"/>
    </source>
</evidence>
<feature type="domain" description="PAS" evidence="3">
    <location>
        <begin position="5"/>
        <end position="52"/>
    </location>
</feature>
<reference evidence="5" key="1">
    <citation type="submission" date="2019-12" db="EMBL/GenBank/DDBJ databases">
        <authorList>
            <person name="Cremers G."/>
        </authorList>
    </citation>
    <scope>NUCLEOTIDE SEQUENCE</scope>
    <source>
        <strain evidence="5">Mbul1</strain>
    </source>
</reference>
<dbReference type="Gene3D" id="1.10.287.950">
    <property type="entry name" value="Methyl-accepting chemotaxis protein"/>
    <property type="match status" value="1"/>
</dbReference>
<dbReference type="InterPro" id="IPR004089">
    <property type="entry name" value="MCPsignal_dom"/>
</dbReference>
<dbReference type="InterPro" id="IPR000700">
    <property type="entry name" value="PAS-assoc_C"/>
</dbReference>
<dbReference type="InterPro" id="IPR013656">
    <property type="entry name" value="PAS_4"/>
</dbReference>
<dbReference type="InterPro" id="IPR001610">
    <property type="entry name" value="PAC"/>
</dbReference>
<evidence type="ECO:0000259" key="4">
    <source>
        <dbReference type="PROSITE" id="PS50113"/>
    </source>
</evidence>
<dbReference type="AlphaFoldDB" id="A0A679J137"/>
<dbReference type="PRINTS" id="PR00260">
    <property type="entry name" value="CHEMTRNSDUCR"/>
</dbReference>
<dbReference type="InterPro" id="IPR004090">
    <property type="entry name" value="Chemotax_Me-accpt_rcpt"/>
</dbReference>
<dbReference type="EMBL" id="LR743504">
    <property type="protein sequence ID" value="CAA2103186.1"/>
    <property type="molecule type" value="Genomic_DNA"/>
</dbReference>
<dbReference type="Pfam" id="PF08448">
    <property type="entry name" value="PAS_4"/>
    <property type="match status" value="2"/>
</dbReference>
<dbReference type="CDD" id="cd00130">
    <property type="entry name" value="PAS"/>
    <property type="match status" value="2"/>
</dbReference>
<feature type="domain" description="PAC" evidence="4">
    <location>
        <begin position="203"/>
        <end position="255"/>
    </location>
</feature>
<dbReference type="PANTHER" id="PTHR24422">
    <property type="entry name" value="CHEMOTAXIS PROTEIN METHYLTRANSFERASE"/>
    <property type="match status" value="1"/>
</dbReference>
<dbReference type="GO" id="GO:0006935">
    <property type="term" value="P:chemotaxis"/>
    <property type="evidence" value="ECO:0007669"/>
    <property type="project" value="InterPro"/>
</dbReference>
<dbReference type="GO" id="GO:0007165">
    <property type="term" value="P:signal transduction"/>
    <property type="evidence" value="ECO:0007669"/>
    <property type="project" value="UniProtKB-KW"/>
</dbReference>
<feature type="domain" description="Methyl-accepting transducer" evidence="2">
    <location>
        <begin position="256"/>
        <end position="485"/>
    </location>
</feature>